<evidence type="ECO:0000256" key="1">
    <source>
        <dbReference type="SAM" id="MobiDB-lite"/>
    </source>
</evidence>
<protein>
    <recommendedName>
        <fullName evidence="5">Lysine-specific metallo-endopeptidase domain-containing protein</fullName>
    </recommendedName>
</protein>
<dbReference type="AlphaFoldDB" id="A0A2T2P3N3"/>
<accession>A0A2T2P3N3</accession>
<feature type="compositionally biased region" description="Polar residues" evidence="1">
    <location>
        <begin position="399"/>
        <end position="410"/>
    </location>
</feature>
<dbReference type="PANTHER" id="PTHR24216:SF65">
    <property type="entry name" value="PAXILLIN-LIKE PROTEIN 1"/>
    <property type="match status" value="1"/>
</dbReference>
<evidence type="ECO:0000256" key="2">
    <source>
        <dbReference type="SAM" id="SignalP"/>
    </source>
</evidence>
<feature type="signal peptide" evidence="2">
    <location>
        <begin position="1"/>
        <end position="21"/>
    </location>
</feature>
<dbReference type="Proteomes" id="UP000240883">
    <property type="component" value="Unassembled WGS sequence"/>
</dbReference>
<dbReference type="EMBL" id="KZ678130">
    <property type="protein sequence ID" value="PSN72300.1"/>
    <property type="molecule type" value="Genomic_DNA"/>
</dbReference>
<feature type="compositionally biased region" description="Basic and acidic residues" evidence="1">
    <location>
        <begin position="434"/>
        <end position="502"/>
    </location>
</feature>
<feature type="region of interest" description="Disordered" evidence="1">
    <location>
        <begin position="399"/>
        <end position="589"/>
    </location>
</feature>
<feature type="compositionally biased region" description="Low complexity" evidence="1">
    <location>
        <begin position="503"/>
        <end position="578"/>
    </location>
</feature>
<feature type="chain" id="PRO_5015448872" description="Lysine-specific metallo-endopeptidase domain-containing protein" evidence="2">
    <location>
        <begin position="22"/>
        <end position="689"/>
    </location>
</feature>
<dbReference type="PRINTS" id="PR01217">
    <property type="entry name" value="PRICHEXTENSN"/>
</dbReference>
<name>A0A2T2P3N3_CORCC</name>
<keyword evidence="2" id="KW-0732">Signal</keyword>
<dbReference type="PANTHER" id="PTHR24216">
    <property type="entry name" value="PAXILLIN-RELATED"/>
    <property type="match status" value="1"/>
</dbReference>
<evidence type="ECO:0000313" key="4">
    <source>
        <dbReference type="Proteomes" id="UP000240883"/>
    </source>
</evidence>
<dbReference type="STRING" id="1448308.A0A2T2P3N3"/>
<evidence type="ECO:0008006" key="5">
    <source>
        <dbReference type="Google" id="ProtNLM"/>
    </source>
</evidence>
<proteinExistence type="predicted"/>
<feature type="compositionally biased region" description="Polar residues" evidence="1">
    <location>
        <begin position="579"/>
        <end position="589"/>
    </location>
</feature>
<dbReference type="OrthoDB" id="3798622at2759"/>
<reference evidence="3 4" key="1">
    <citation type="journal article" date="2018" name="Front. Microbiol.">
        <title>Genome-Wide Analysis of Corynespora cassiicola Leaf Fall Disease Putative Effectors.</title>
        <authorList>
            <person name="Lopez D."/>
            <person name="Ribeiro S."/>
            <person name="Label P."/>
            <person name="Fumanal B."/>
            <person name="Venisse J.S."/>
            <person name="Kohler A."/>
            <person name="de Oliveira R.R."/>
            <person name="Labutti K."/>
            <person name="Lipzen A."/>
            <person name="Lail K."/>
            <person name="Bauer D."/>
            <person name="Ohm R.A."/>
            <person name="Barry K.W."/>
            <person name="Spatafora J."/>
            <person name="Grigoriev I.V."/>
            <person name="Martin F.M."/>
            <person name="Pujade-Renaud V."/>
        </authorList>
    </citation>
    <scope>NUCLEOTIDE SEQUENCE [LARGE SCALE GENOMIC DNA]</scope>
    <source>
        <strain evidence="3 4">Philippines</strain>
    </source>
</reference>
<feature type="compositionally biased region" description="Basic and acidic residues" evidence="1">
    <location>
        <begin position="198"/>
        <end position="211"/>
    </location>
</feature>
<keyword evidence="4" id="KW-1185">Reference proteome</keyword>
<gene>
    <name evidence="3" type="ORF">BS50DRAFT_630357</name>
</gene>
<organism evidence="3 4">
    <name type="scientific">Corynespora cassiicola Philippines</name>
    <dbReference type="NCBI Taxonomy" id="1448308"/>
    <lineage>
        <taxon>Eukaryota</taxon>
        <taxon>Fungi</taxon>
        <taxon>Dikarya</taxon>
        <taxon>Ascomycota</taxon>
        <taxon>Pezizomycotina</taxon>
        <taxon>Dothideomycetes</taxon>
        <taxon>Pleosporomycetidae</taxon>
        <taxon>Pleosporales</taxon>
        <taxon>Corynesporascaceae</taxon>
        <taxon>Corynespora</taxon>
    </lineage>
</organism>
<feature type="region of interest" description="Disordered" evidence="1">
    <location>
        <begin position="164"/>
        <end position="211"/>
    </location>
</feature>
<sequence>MRIIDSTFICAGLLIVDSAYAFPGHGLSKRALKYDKSCDVKYGSLSAKQYIEKSIDFMPGLAKAGKEGLDLVIQTLENQAKLSPAKKPKADKDKLKRIIATYRVLFGDIRAKLDDGMDNPTFKQEAADHIKAIKETSDSLQRMTSSRNPDLIIHCNDEWLSTTVPKDAKNEPSKPGNADNKPQKPGNAGSRPSTPENSLEKPNKKPKDGAEWLFDTDRNYWMEVMGGKPCRDRNAAVTFINTNEEKDRKGGARPERMTFCPDYFKIQQAIDKDNEPHLWEFSKNKLPENFIKYKSDASKETTLPFHISAFGSKIGAKWFHEFMHSGLFNTRRNLFKDKKLATGPNGKAYGFDGAVELAKQNGGKNVGEASRNIENILYWSLAMYFDQWVWSTGKPEDISTLTAPANTPAQPGTEKAKRARKRPSRPKPNPPKPDPPKPDPPKPEPPKPEPPKPEPPKPEPPKPEPPKPEPPKPDPPKSDPPKPDPPKSEKPADPPKTDKSAEPPKTSAPTPAASSQAAPSPGSSQAAPSTAQASPASSAAQTSAPESSKATASTSASGESVTTPISRTSTGSSMATTSAPESCSNTLCTRTSASMSSTVSADEPVATEEPEPIGAGLMDAAEIIAIADMIAAEQIPAMQAWDQPLNEMEQLPVEADPTASLGTGMPMPTGATNGTWNVPPAVRARMMYD</sequence>
<evidence type="ECO:0000313" key="3">
    <source>
        <dbReference type="EMBL" id="PSN72300.1"/>
    </source>
</evidence>